<dbReference type="STRING" id="1817893.AUJ66_03845"/>
<proteinExistence type="predicted"/>
<dbReference type="AlphaFoldDB" id="A0A1J4SF28"/>
<evidence type="ECO:0000313" key="2">
    <source>
        <dbReference type="EMBL" id="OIN97290.1"/>
    </source>
</evidence>
<dbReference type="Pfam" id="PF01208">
    <property type="entry name" value="URO-D"/>
    <property type="match status" value="1"/>
</dbReference>
<dbReference type="Gene3D" id="3.20.20.210">
    <property type="match status" value="1"/>
</dbReference>
<comment type="caution">
    <text evidence="2">The sequence shown here is derived from an EMBL/GenBank/DDBJ whole genome shotgun (WGS) entry which is preliminary data.</text>
</comment>
<gene>
    <name evidence="2" type="ORF">AUJ66_03845</name>
</gene>
<name>A0A1J4SF28_9BACT</name>
<dbReference type="InterPro" id="IPR052024">
    <property type="entry name" value="Methanogen_methyltrans"/>
</dbReference>
<evidence type="ECO:0000259" key="1">
    <source>
        <dbReference type="Pfam" id="PF01208"/>
    </source>
</evidence>
<dbReference type="PANTHER" id="PTHR47099:SF1">
    <property type="entry name" value="METHYLCOBAMIDE:COM METHYLTRANSFERASE MTBA"/>
    <property type="match status" value="1"/>
</dbReference>
<dbReference type="Proteomes" id="UP000182278">
    <property type="component" value="Unassembled WGS sequence"/>
</dbReference>
<sequence>MEMKITSKERVKISLSWKEPDRVPINIYTTPEIHQRLTEYFGGGNIYEVFGVDFRGVGPEWKGKVKEPHGDIHYDIWGVGYRSVKNQFGTYDESCDLALARIKTMDDFKNYPWPGVEDYDFSTIEEQCNQLKDFAVCFGGAGMPDIVNGVSRGRGMEQTLTDIALEDEVGMAIIDKRVDFYYEYARRGLESAKGKIDILCCGEDCGTQNGRLVSPRVFGKVFKPHLKKFYDLAHEYGTKAMMHSCGDTHDIMPTFIEMGLDVLDAMQPEPPGMNPEKIRKLCFGKLAFCGLISTQQTLPHGTVEDCRKEARHRLDVIAKGGGYIFSPAHCIQPDTPIENVIAIYEEALNKKLLKS</sequence>
<dbReference type="GO" id="GO:0004853">
    <property type="term" value="F:uroporphyrinogen decarboxylase activity"/>
    <property type="evidence" value="ECO:0007669"/>
    <property type="project" value="InterPro"/>
</dbReference>
<dbReference type="InterPro" id="IPR038071">
    <property type="entry name" value="UROD/MetE-like_sf"/>
</dbReference>
<dbReference type="PANTHER" id="PTHR47099">
    <property type="entry name" value="METHYLCOBAMIDE:COM METHYLTRANSFERASE MTBA"/>
    <property type="match status" value="1"/>
</dbReference>
<dbReference type="GO" id="GO:0006779">
    <property type="term" value="P:porphyrin-containing compound biosynthetic process"/>
    <property type="evidence" value="ECO:0007669"/>
    <property type="project" value="InterPro"/>
</dbReference>
<feature type="domain" description="Uroporphyrinogen decarboxylase (URO-D)" evidence="1">
    <location>
        <begin position="135"/>
        <end position="345"/>
    </location>
</feature>
<evidence type="ECO:0000313" key="3">
    <source>
        <dbReference type="Proteomes" id="UP000182278"/>
    </source>
</evidence>
<dbReference type="SUPFAM" id="SSF51726">
    <property type="entry name" value="UROD/MetE-like"/>
    <property type="match status" value="1"/>
</dbReference>
<dbReference type="EMBL" id="MNUO01000054">
    <property type="protein sequence ID" value="OIN97290.1"/>
    <property type="molecule type" value="Genomic_DNA"/>
</dbReference>
<dbReference type="InterPro" id="IPR000257">
    <property type="entry name" value="Uroporphyrinogen_deCOase"/>
</dbReference>
<organism evidence="2 3">
    <name type="scientific">Candidatus Desantisbacteria bacterium CG1_02_38_46</name>
    <dbReference type="NCBI Taxonomy" id="1817893"/>
    <lineage>
        <taxon>Bacteria</taxon>
        <taxon>Candidatus Desantisiibacteriota</taxon>
    </lineage>
</organism>
<protein>
    <recommendedName>
        <fullName evidence="1">Uroporphyrinogen decarboxylase (URO-D) domain-containing protein</fullName>
    </recommendedName>
</protein>
<accession>A0A1J4SF28</accession>
<reference evidence="2 3" key="1">
    <citation type="journal article" date="2016" name="Environ. Microbiol.">
        <title>Genomic resolution of a cold subsurface aquifer community provides metabolic insights for novel microbes adapted to high CO concentrations.</title>
        <authorList>
            <person name="Probst A.J."/>
            <person name="Castelle C.J."/>
            <person name="Singh A."/>
            <person name="Brown C.T."/>
            <person name="Anantharaman K."/>
            <person name="Sharon I."/>
            <person name="Hug L.A."/>
            <person name="Burstein D."/>
            <person name="Emerson J.B."/>
            <person name="Thomas B.C."/>
            <person name="Banfield J.F."/>
        </authorList>
    </citation>
    <scope>NUCLEOTIDE SEQUENCE [LARGE SCALE GENOMIC DNA]</scope>
    <source>
        <strain evidence="2">CG1_02_38_46</strain>
    </source>
</reference>